<dbReference type="EMBL" id="AMZN01000055">
    <property type="protein sequence ID" value="ELR70346.1"/>
    <property type="molecule type" value="Genomic_DNA"/>
</dbReference>
<evidence type="ECO:0000313" key="2">
    <source>
        <dbReference type="Proteomes" id="UP000011135"/>
    </source>
</evidence>
<keyword evidence="2" id="KW-1185">Reference proteome</keyword>
<dbReference type="Proteomes" id="UP000011135">
    <property type="component" value="Unassembled WGS sequence"/>
</dbReference>
<sequence>MIRDIFFIACLVIVVGCTKYQPSDSKLEVAEEFHKDQEQRVSRDFDRLKLSDKLSAESLGGARNIGEFFDHRLIFYKIDYPAIRFARTGVEELVFYFVDSALVKLRYKVRGNVSDYLLDSLGLSKFKPLDEHSKQLLKEGDIVKKYGSYYELNKALRNYELIWRESNTVSRFRVTSGDSLLTCFYYHEMDDYQAKLRELERLYHALDNATVPD</sequence>
<evidence type="ECO:0008006" key="3">
    <source>
        <dbReference type="Google" id="ProtNLM"/>
    </source>
</evidence>
<dbReference type="RefSeq" id="WP_009581442.1">
    <property type="nucleotide sequence ID" value="NZ_AMZN01000055.1"/>
</dbReference>
<name>L8JN34_9BACT</name>
<accession>L8JN34</accession>
<dbReference type="PROSITE" id="PS51257">
    <property type="entry name" value="PROKAR_LIPOPROTEIN"/>
    <property type="match status" value="1"/>
</dbReference>
<comment type="caution">
    <text evidence="1">The sequence shown here is derived from an EMBL/GenBank/DDBJ whole genome shotgun (WGS) entry which is preliminary data.</text>
</comment>
<protein>
    <recommendedName>
        <fullName evidence="3">Lipoprotein</fullName>
    </recommendedName>
</protein>
<proteinExistence type="predicted"/>
<dbReference type="OrthoDB" id="979858at2"/>
<gene>
    <name evidence="1" type="ORF">C900_04031</name>
</gene>
<dbReference type="STRING" id="1237149.C900_04031"/>
<dbReference type="AlphaFoldDB" id="L8JN34"/>
<evidence type="ECO:0000313" key="1">
    <source>
        <dbReference type="EMBL" id="ELR70346.1"/>
    </source>
</evidence>
<organism evidence="1 2">
    <name type="scientific">Fulvivirga imtechensis AK7</name>
    <dbReference type="NCBI Taxonomy" id="1237149"/>
    <lineage>
        <taxon>Bacteria</taxon>
        <taxon>Pseudomonadati</taxon>
        <taxon>Bacteroidota</taxon>
        <taxon>Cytophagia</taxon>
        <taxon>Cytophagales</taxon>
        <taxon>Fulvivirgaceae</taxon>
        <taxon>Fulvivirga</taxon>
    </lineage>
</organism>
<reference evidence="1 2" key="1">
    <citation type="submission" date="2012-12" db="EMBL/GenBank/DDBJ databases">
        <title>Genome assembly of Fulvivirga imtechensis AK7.</title>
        <authorList>
            <person name="Nupur N."/>
            <person name="Khatri I."/>
            <person name="Kumar R."/>
            <person name="Subramanian S."/>
            <person name="Pinnaka A."/>
        </authorList>
    </citation>
    <scope>NUCLEOTIDE SEQUENCE [LARGE SCALE GENOMIC DNA]</scope>
    <source>
        <strain evidence="1 2">AK7</strain>
    </source>
</reference>